<gene>
    <name evidence="6" type="ORF">L0U89_18180</name>
</gene>
<name>A0ABS9C1P1_9BACT</name>
<dbReference type="InterPro" id="IPR011006">
    <property type="entry name" value="CheY-like_superfamily"/>
</dbReference>
<dbReference type="PROSITE" id="PS50043">
    <property type="entry name" value="HTH_LUXR_2"/>
    <property type="match status" value="1"/>
</dbReference>
<evidence type="ECO:0000313" key="7">
    <source>
        <dbReference type="Proteomes" id="UP001201449"/>
    </source>
</evidence>
<feature type="domain" description="HTH luxR-type" evidence="4">
    <location>
        <begin position="142"/>
        <end position="207"/>
    </location>
</feature>
<dbReference type="RefSeq" id="WP_234862824.1">
    <property type="nucleotide sequence ID" value="NZ_JAKEVZ010000018.1"/>
</dbReference>
<feature type="modified residue" description="4-aspartylphosphate" evidence="3">
    <location>
        <position position="55"/>
    </location>
</feature>
<protein>
    <submittedName>
        <fullName evidence="6">Response regulator transcription factor</fullName>
    </submittedName>
</protein>
<dbReference type="Pfam" id="PF00196">
    <property type="entry name" value="GerE"/>
    <property type="match status" value="1"/>
</dbReference>
<accession>A0ABS9C1P1</accession>
<keyword evidence="1 3" id="KW-0597">Phosphoprotein</keyword>
<comment type="caution">
    <text evidence="6">The sequence shown here is derived from an EMBL/GenBank/DDBJ whole genome shotgun (WGS) entry which is preliminary data.</text>
</comment>
<dbReference type="SUPFAM" id="SSF52172">
    <property type="entry name" value="CheY-like"/>
    <property type="match status" value="1"/>
</dbReference>
<evidence type="ECO:0000259" key="5">
    <source>
        <dbReference type="PROSITE" id="PS50110"/>
    </source>
</evidence>
<dbReference type="EMBL" id="JAKEVZ010000018">
    <property type="protein sequence ID" value="MCF1752993.1"/>
    <property type="molecule type" value="Genomic_DNA"/>
</dbReference>
<reference evidence="6 7" key="1">
    <citation type="submission" date="2022-01" db="EMBL/GenBank/DDBJ databases">
        <title>Mariniradius saccharolyticus sp. nov., isolated from sediment of a river.</title>
        <authorList>
            <person name="Liu H."/>
        </authorList>
    </citation>
    <scope>NUCLEOTIDE SEQUENCE [LARGE SCALE GENOMIC DNA]</scope>
    <source>
        <strain evidence="6 7">RY-2</strain>
    </source>
</reference>
<dbReference type="PRINTS" id="PR00038">
    <property type="entry name" value="HTHLUXR"/>
</dbReference>
<evidence type="ECO:0000313" key="6">
    <source>
        <dbReference type="EMBL" id="MCF1752993.1"/>
    </source>
</evidence>
<evidence type="ECO:0000256" key="1">
    <source>
        <dbReference type="ARBA" id="ARBA00022553"/>
    </source>
</evidence>
<evidence type="ECO:0000256" key="3">
    <source>
        <dbReference type="PROSITE-ProRule" id="PRU00169"/>
    </source>
</evidence>
<dbReference type="InterPro" id="IPR001789">
    <property type="entry name" value="Sig_transdc_resp-reg_receiver"/>
</dbReference>
<evidence type="ECO:0000259" key="4">
    <source>
        <dbReference type="PROSITE" id="PS50043"/>
    </source>
</evidence>
<dbReference type="PANTHER" id="PTHR43214">
    <property type="entry name" value="TWO-COMPONENT RESPONSE REGULATOR"/>
    <property type="match status" value="1"/>
</dbReference>
<evidence type="ECO:0000256" key="2">
    <source>
        <dbReference type="ARBA" id="ARBA00023125"/>
    </source>
</evidence>
<dbReference type="SUPFAM" id="SSF46894">
    <property type="entry name" value="C-terminal effector domain of the bipartite response regulators"/>
    <property type="match status" value="1"/>
</dbReference>
<dbReference type="PROSITE" id="PS50110">
    <property type="entry name" value="RESPONSE_REGULATORY"/>
    <property type="match status" value="1"/>
</dbReference>
<dbReference type="Proteomes" id="UP001201449">
    <property type="component" value="Unassembled WGS sequence"/>
</dbReference>
<dbReference type="SMART" id="SM00448">
    <property type="entry name" value="REC"/>
    <property type="match status" value="1"/>
</dbReference>
<dbReference type="InterPro" id="IPR039420">
    <property type="entry name" value="WalR-like"/>
</dbReference>
<dbReference type="SMART" id="SM00421">
    <property type="entry name" value="HTH_LUXR"/>
    <property type="match status" value="1"/>
</dbReference>
<dbReference type="CDD" id="cd17535">
    <property type="entry name" value="REC_NarL-like"/>
    <property type="match status" value="1"/>
</dbReference>
<dbReference type="Gene3D" id="3.40.50.2300">
    <property type="match status" value="1"/>
</dbReference>
<proteinExistence type="predicted"/>
<organism evidence="6 7">
    <name type="scientific">Mariniradius sediminis</name>
    <dbReference type="NCBI Taxonomy" id="2909237"/>
    <lineage>
        <taxon>Bacteria</taxon>
        <taxon>Pseudomonadati</taxon>
        <taxon>Bacteroidota</taxon>
        <taxon>Cytophagia</taxon>
        <taxon>Cytophagales</taxon>
        <taxon>Cyclobacteriaceae</taxon>
        <taxon>Mariniradius</taxon>
    </lineage>
</organism>
<dbReference type="CDD" id="cd06170">
    <property type="entry name" value="LuxR_C_like"/>
    <property type="match status" value="1"/>
</dbReference>
<keyword evidence="7" id="KW-1185">Reference proteome</keyword>
<feature type="domain" description="Response regulatory" evidence="5">
    <location>
        <begin position="4"/>
        <end position="120"/>
    </location>
</feature>
<dbReference type="InterPro" id="IPR058245">
    <property type="entry name" value="NreC/VraR/RcsB-like_REC"/>
</dbReference>
<keyword evidence="2" id="KW-0238">DNA-binding</keyword>
<dbReference type="Pfam" id="PF00072">
    <property type="entry name" value="Response_reg"/>
    <property type="match status" value="1"/>
</dbReference>
<sequence length="209" mass="23235">MKTKIIIFEDNDFLREGISHLLMLRDEFEVVGSFSSGLLAQEKVRDLNPDLVLMDIEMPGGSGVEAVKAIRTLNQRCQIIMLTVFDDQGHVFEALQAGANGYLLKRHASDRLISAIEDVLSGGAPMSPSIARLVIENMRNARATQGYNLSDREKEILRSLALGNSFKMIAGDLGISLETVRTHIKKIYEKLHVHSQVEAVSKAFQEKLV</sequence>
<dbReference type="InterPro" id="IPR000792">
    <property type="entry name" value="Tscrpt_reg_LuxR_C"/>
</dbReference>
<dbReference type="InterPro" id="IPR016032">
    <property type="entry name" value="Sig_transdc_resp-reg_C-effctor"/>
</dbReference>